<evidence type="ECO:0000313" key="4">
    <source>
        <dbReference type="Proteomes" id="UP000001307"/>
    </source>
</evidence>
<keyword evidence="1" id="KW-1133">Transmembrane helix</keyword>
<reference evidence="3 4" key="1">
    <citation type="journal article" date="2010" name="Science">
        <title>Plasticity of animal genome architecture unmasked by rapid evolution of a pelagic tunicate.</title>
        <authorList>
            <person name="Denoeud F."/>
            <person name="Henriet S."/>
            <person name="Mungpakdee S."/>
            <person name="Aury J.M."/>
            <person name="Da Silva C."/>
            <person name="Brinkmann H."/>
            <person name="Mikhaleva J."/>
            <person name="Olsen L.C."/>
            <person name="Jubin C."/>
            <person name="Canestro C."/>
            <person name="Bouquet J.M."/>
            <person name="Danks G."/>
            <person name="Poulain J."/>
            <person name="Campsteijn C."/>
            <person name="Adamski M."/>
            <person name="Cross I."/>
            <person name="Yadetie F."/>
            <person name="Muffato M."/>
            <person name="Louis A."/>
            <person name="Butcher S."/>
            <person name="Tsagkogeorga G."/>
            <person name="Konrad A."/>
            <person name="Singh S."/>
            <person name="Jensen M.F."/>
            <person name="Cong E.H."/>
            <person name="Eikeseth-Otteraa H."/>
            <person name="Noel B."/>
            <person name="Anthouard V."/>
            <person name="Porcel B.M."/>
            <person name="Kachouri-Lafond R."/>
            <person name="Nishino A."/>
            <person name="Ugolini M."/>
            <person name="Chourrout P."/>
            <person name="Nishida H."/>
            <person name="Aasland R."/>
            <person name="Huzurbazar S."/>
            <person name="Westhof E."/>
            <person name="Delsuc F."/>
            <person name="Lehrach H."/>
            <person name="Reinhardt R."/>
            <person name="Weissenbach J."/>
            <person name="Roy S.W."/>
            <person name="Artiguenave F."/>
            <person name="Postlethwait J.H."/>
            <person name="Manak J.R."/>
            <person name="Thompson E.M."/>
            <person name="Jaillon O."/>
            <person name="Du Pasquier L."/>
            <person name="Boudinot P."/>
            <person name="Liberles D.A."/>
            <person name="Volff J.N."/>
            <person name="Philippe H."/>
            <person name="Lenhard B."/>
            <person name="Roest Crollius H."/>
            <person name="Wincker P."/>
            <person name="Chourrout D."/>
        </authorList>
    </citation>
    <scope>NUCLEOTIDE SEQUENCE [LARGE SCALE GENOMIC DNA]</scope>
</reference>
<dbReference type="InParanoid" id="E4WZM2"/>
<keyword evidence="1" id="KW-0472">Membrane</keyword>
<protein>
    <submittedName>
        <fullName evidence="3">Uncharacterized protein</fullName>
    </submittedName>
</protein>
<feature type="chain" id="PRO_5012022702" evidence="2">
    <location>
        <begin position="16"/>
        <end position="183"/>
    </location>
</feature>
<keyword evidence="4" id="KW-1185">Reference proteome</keyword>
<feature type="signal peptide" evidence="2">
    <location>
        <begin position="1"/>
        <end position="15"/>
    </location>
</feature>
<proteinExistence type="predicted"/>
<gene>
    <name evidence="3" type="ORF">GSOID_T00013386001</name>
</gene>
<accession>E4WZM2</accession>
<evidence type="ECO:0000256" key="2">
    <source>
        <dbReference type="SAM" id="SignalP"/>
    </source>
</evidence>
<dbReference type="EMBL" id="FN653019">
    <property type="protein sequence ID" value="CBY22618.1"/>
    <property type="molecule type" value="Genomic_DNA"/>
</dbReference>
<dbReference type="Proteomes" id="UP000001307">
    <property type="component" value="Unassembled WGS sequence"/>
</dbReference>
<keyword evidence="1" id="KW-0812">Transmembrane</keyword>
<name>E4WZM2_OIKDI</name>
<dbReference type="OrthoDB" id="10321396at2759"/>
<organism evidence="3 4">
    <name type="scientific">Oikopleura dioica</name>
    <name type="common">Tunicate</name>
    <dbReference type="NCBI Taxonomy" id="34765"/>
    <lineage>
        <taxon>Eukaryota</taxon>
        <taxon>Metazoa</taxon>
        <taxon>Chordata</taxon>
        <taxon>Tunicata</taxon>
        <taxon>Appendicularia</taxon>
        <taxon>Copelata</taxon>
        <taxon>Oikopleuridae</taxon>
        <taxon>Oikopleura</taxon>
    </lineage>
</organism>
<evidence type="ECO:0000256" key="1">
    <source>
        <dbReference type="SAM" id="Phobius"/>
    </source>
</evidence>
<sequence>MRILLLLLVIYSVSTQKVLEFERTVVFIQLLSFCQTTKCNVVRIKCPLKSAFIKWQFRHIVAITRKRAPVWLDIQITKPCDHTYLKQCDNCREYCFWSSNEIEIQNYYALKDDGLYKCTDCQEEATGHLNFINPKCGSLCIAATTISVVLTFAIFAAMTYPFIFTKAVTNVGTCDYPRRVTNS</sequence>
<keyword evidence="2" id="KW-0732">Signal</keyword>
<evidence type="ECO:0000313" key="3">
    <source>
        <dbReference type="EMBL" id="CBY22618.1"/>
    </source>
</evidence>
<dbReference type="AlphaFoldDB" id="E4WZM2"/>
<feature type="transmembrane region" description="Helical" evidence="1">
    <location>
        <begin position="141"/>
        <end position="163"/>
    </location>
</feature>